<evidence type="ECO:0000256" key="1">
    <source>
        <dbReference type="SAM" id="MobiDB-lite"/>
    </source>
</evidence>
<evidence type="ECO:0000313" key="3">
    <source>
        <dbReference type="Proteomes" id="UP000031668"/>
    </source>
</evidence>
<keyword evidence="3" id="KW-1185">Reference proteome</keyword>
<feature type="compositionally biased region" description="Polar residues" evidence="1">
    <location>
        <begin position="63"/>
        <end position="75"/>
    </location>
</feature>
<dbReference type="Proteomes" id="UP000031668">
    <property type="component" value="Unassembled WGS sequence"/>
</dbReference>
<evidence type="ECO:0000313" key="2">
    <source>
        <dbReference type="EMBL" id="KII69807.1"/>
    </source>
</evidence>
<protein>
    <submittedName>
        <fullName evidence="2">Uncharacterized protein</fullName>
    </submittedName>
</protein>
<dbReference type="OrthoDB" id="10068017at2759"/>
<dbReference type="EMBL" id="JWZT01002273">
    <property type="protein sequence ID" value="KII69807.1"/>
    <property type="molecule type" value="Genomic_DNA"/>
</dbReference>
<accession>A0A0C2N7B3</accession>
<sequence>MVGQEAMEEVIFICQSRRQTRCRCLQNVGNGAVLDGRTQTSPPIDMETIRHIRRNAVRLLNLPNINDSQDQNDADSTSRTRSESTGVSEHYINYVTDARAHLRRNGICKASCKYLLKYRPCWLKKMSANAQGSRISCSPDQPSPKRQRTPLMKLKEFAEFRCCKNLCSKKISKNVTYFQKLRDQARQSQKDKRQAARKLLETPPNEARNCIKFICLAIPINRGTLRNEIRYPTIESNPSPDNREQQAIGEKSRHVATSTCVANSIQIQMAYKNFAANYSAQDNKGVNTCGQVPYATNHNTINNIIIPNQAQLMVYQANANVVFDPNTLNYNDHTHSQFTNQNIQKNTININGFSDTFVHPYGVQSNTTASNYPMFYVYPINYVPSNFQYTNDVQSNSMVSNSTECYVYPNNQAPTYCNITPYIWNNEVSYNHSPNNYNPGNSVVLNSAYSNYVGNDTTEGTYAHPHVNQNKSEAEFYSGQNCFQNDHIVGHNHIGNFTGFAPSTDENYMNYVPLNNLTSSDPNVNIPASPPNPIIANKEFSLFGRVQTVDQNMSMSPQFHTTYSNMEYTNMNQPFYPTNFIYQA</sequence>
<proteinExistence type="predicted"/>
<dbReference type="AlphaFoldDB" id="A0A0C2N7B3"/>
<feature type="region of interest" description="Disordered" evidence="1">
    <location>
        <begin position="63"/>
        <end position="85"/>
    </location>
</feature>
<gene>
    <name evidence="2" type="ORF">RF11_05910</name>
</gene>
<reference evidence="2 3" key="1">
    <citation type="journal article" date="2014" name="Genome Biol. Evol.">
        <title>The genome of the myxosporean Thelohanellus kitauei shows adaptations to nutrient acquisition within its fish host.</title>
        <authorList>
            <person name="Yang Y."/>
            <person name="Xiong J."/>
            <person name="Zhou Z."/>
            <person name="Huo F."/>
            <person name="Miao W."/>
            <person name="Ran C."/>
            <person name="Liu Y."/>
            <person name="Zhang J."/>
            <person name="Feng J."/>
            <person name="Wang M."/>
            <person name="Wang M."/>
            <person name="Wang L."/>
            <person name="Yao B."/>
        </authorList>
    </citation>
    <scope>NUCLEOTIDE SEQUENCE [LARGE SCALE GENOMIC DNA]</scope>
    <source>
        <strain evidence="2">Wuqing</strain>
    </source>
</reference>
<organism evidence="2 3">
    <name type="scientific">Thelohanellus kitauei</name>
    <name type="common">Myxosporean</name>
    <dbReference type="NCBI Taxonomy" id="669202"/>
    <lineage>
        <taxon>Eukaryota</taxon>
        <taxon>Metazoa</taxon>
        <taxon>Cnidaria</taxon>
        <taxon>Myxozoa</taxon>
        <taxon>Myxosporea</taxon>
        <taxon>Bivalvulida</taxon>
        <taxon>Platysporina</taxon>
        <taxon>Myxobolidae</taxon>
        <taxon>Thelohanellus</taxon>
    </lineage>
</organism>
<comment type="caution">
    <text evidence="2">The sequence shown here is derived from an EMBL/GenBank/DDBJ whole genome shotgun (WGS) entry which is preliminary data.</text>
</comment>
<name>A0A0C2N7B3_THEKT</name>